<evidence type="ECO:0000256" key="2">
    <source>
        <dbReference type="ARBA" id="ARBA00022578"/>
    </source>
</evidence>
<evidence type="ECO:0000256" key="1">
    <source>
        <dbReference type="ARBA" id="ARBA00002286"/>
    </source>
</evidence>
<dbReference type="InterPro" id="IPR032874">
    <property type="entry name" value="DDE_dom"/>
</dbReference>
<proteinExistence type="predicted"/>
<keyword evidence="4" id="KW-0233">DNA recombination</keyword>
<dbReference type="AlphaFoldDB" id="A0A4Y8MJP1"/>
<comment type="function">
    <text evidence="1">Involved in the transposition of the insertion sequence.</text>
</comment>
<evidence type="ECO:0000259" key="5">
    <source>
        <dbReference type="PROSITE" id="PS50994"/>
    </source>
</evidence>
<evidence type="ECO:0000256" key="4">
    <source>
        <dbReference type="ARBA" id="ARBA00023172"/>
    </source>
</evidence>
<dbReference type="PROSITE" id="PS50994">
    <property type="entry name" value="INTEGRASE"/>
    <property type="match status" value="1"/>
</dbReference>
<dbReference type="GO" id="GO:0003677">
    <property type="term" value="F:DNA binding"/>
    <property type="evidence" value="ECO:0007669"/>
    <property type="project" value="UniProtKB-KW"/>
</dbReference>
<dbReference type="GO" id="GO:0006310">
    <property type="term" value="P:DNA recombination"/>
    <property type="evidence" value="ECO:0007669"/>
    <property type="project" value="UniProtKB-KW"/>
</dbReference>
<dbReference type="InterPro" id="IPR052183">
    <property type="entry name" value="IS_Transposase"/>
</dbReference>
<dbReference type="Gene3D" id="3.30.420.10">
    <property type="entry name" value="Ribonuclease H-like superfamily/Ribonuclease H"/>
    <property type="match status" value="1"/>
</dbReference>
<dbReference type="RefSeq" id="WP_134466174.1">
    <property type="nucleotide sequence ID" value="NZ_JBHMFL010000138.1"/>
</dbReference>
<dbReference type="SUPFAM" id="SSF53098">
    <property type="entry name" value="Ribonuclease H-like"/>
    <property type="match status" value="1"/>
</dbReference>
<dbReference type="InterPro" id="IPR036397">
    <property type="entry name" value="RNaseH_sf"/>
</dbReference>
<sequence>MGDTKKIPRKTLPDGVGKVLKRLHYPLDVILLCVRWYVAYSLSLRNLEEMMAERGIELDHSSVHRWVIKLVPLFEKAFRRIKRPVGRSWRMDETYVKVKGHWKYLYRAVDKEGNTVDFLLRAHRDKAAARRYFEKAIAQNGEPETVTVDKSGANLAALETLNTERETPIRIRQNKYLNNIVEQDHRAVKRIVKPMMGFKSFRCARIILSGIELMHMIRKGQMQDKRDIKIAAEKFYSLIM</sequence>
<dbReference type="GO" id="GO:0015074">
    <property type="term" value="P:DNA integration"/>
    <property type="evidence" value="ECO:0007669"/>
    <property type="project" value="InterPro"/>
</dbReference>
<name>A0A4Y8MJP1_9BURK</name>
<feature type="domain" description="Integrase catalytic" evidence="5">
    <location>
        <begin position="80"/>
        <end position="240"/>
    </location>
</feature>
<keyword evidence="3" id="KW-0238">DNA-binding</keyword>
<comment type="caution">
    <text evidence="6">The sequence shown here is derived from an EMBL/GenBank/DDBJ whole genome shotgun (WGS) entry which is preliminary data.</text>
</comment>
<keyword evidence="2" id="KW-0815">Transposition</keyword>
<evidence type="ECO:0000256" key="3">
    <source>
        <dbReference type="ARBA" id="ARBA00023125"/>
    </source>
</evidence>
<evidence type="ECO:0000313" key="6">
    <source>
        <dbReference type="EMBL" id="TFE37652.1"/>
    </source>
</evidence>
<organism evidence="6 7">
    <name type="scientific">Paraburkholderia dipogonis</name>
    <dbReference type="NCBI Taxonomy" id="1211383"/>
    <lineage>
        <taxon>Bacteria</taxon>
        <taxon>Pseudomonadati</taxon>
        <taxon>Pseudomonadota</taxon>
        <taxon>Betaproteobacteria</taxon>
        <taxon>Burkholderiales</taxon>
        <taxon>Burkholderiaceae</taxon>
        <taxon>Paraburkholderia</taxon>
    </lineage>
</organism>
<accession>A0A4Y8MJP1</accession>
<dbReference type="PANTHER" id="PTHR35528:SF3">
    <property type="entry name" value="BLL1675 PROTEIN"/>
    <property type="match status" value="1"/>
</dbReference>
<dbReference type="GO" id="GO:0032196">
    <property type="term" value="P:transposition"/>
    <property type="evidence" value="ECO:0007669"/>
    <property type="project" value="UniProtKB-KW"/>
</dbReference>
<reference evidence="6 7" key="1">
    <citation type="submission" date="2019-03" db="EMBL/GenBank/DDBJ databases">
        <title>Complete Genome Sequence of Paraburkholderia dipogonis ICMP 19430T, a Nitrogen-fixing Symbiont of the South African Invasive Legume Dipogon lignosus in New Zealand.</title>
        <authorList>
            <person name="De Meyer S.E."/>
        </authorList>
    </citation>
    <scope>NUCLEOTIDE SEQUENCE [LARGE SCALE GENOMIC DNA]</scope>
    <source>
        <strain evidence="6 7">ICMP 19430</strain>
    </source>
</reference>
<dbReference type="GeneID" id="97309489"/>
<dbReference type="NCBIfam" id="NF033587">
    <property type="entry name" value="transpos_IS6"/>
    <property type="match status" value="1"/>
</dbReference>
<dbReference type="EMBL" id="SNVI01000005">
    <property type="protein sequence ID" value="TFE37652.1"/>
    <property type="molecule type" value="Genomic_DNA"/>
</dbReference>
<dbReference type="InterPro" id="IPR012337">
    <property type="entry name" value="RNaseH-like_sf"/>
</dbReference>
<dbReference type="PANTHER" id="PTHR35528">
    <property type="entry name" value="BLL1675 PROTEIN"/>
    <property type="match status" value="1"/>
</dbReference>
<protein>
    <submittedName>
        <fullName evidence="6">IS6 family transposase</fullName>
    </submittedName>
</protein>
<dbReference type="Pfam" id="PF13610">
    <property type="entry name" value="DDE_Tnp_IS240"/>
    <property type="match status" value="1"/>
</dbReference>
<dbReference type="Proteomes" id="UP000297385">
    <property type="component" value="Unassembled WGS sequence"/>
</dbReference>
<dbReference type="InterPro" id="IPR047930">
    <property type="entry name" value="Transpos_IS6"/>
</dbReference>
<gene>
    <name evidence="6" type="ORF">E2553_40295</name>
</gene>
<evidence type="ECO:0000313" key="7">
    <source>
        <dbReference type="Proteomes" id="UP000297385"/>
    </source>
</evidence>
<dbReference type="InterPro" id="IPR001584">
    <property type="entry name" value="Integrase_cat-core"/>
</dbReference>